<dbReference type="Proteomes" id="UP000479710">
    <property type="component" value="Unassembled WGS sequence"/>
</dbReference>
<dbReference type="EMBL" id="SPHZ02000005">
    <property type="protein sequence ID" value="KAF0917475.1"/>
    <property type="molecule type" value="Genomic_DNA"/>
</dbReference>
<gene>
    <name evidence="1" type="ORF">E2562_020591</name>
</gene>
<reference evidence="1 2" key="1">
    <citation type="submission" date="2019-11" db="EMBL/GenBank/DDBJ databases">
        <title>Whole genome sequence of Oryza granulata.</title>
        <authorList>
            <person name="Li W."/>
        </authorList>
    </citation>
    <scope>NUCLEOTIDE SEQUENCE [LARGE SCALE GENOMIC DNA]</scope>
    <source>
        <strain evidence="2">cv. Menghai</strain>
        <tissue evidence="1">Leaf</tissue>
    </source>
</reference>
<comment type="caution">
    <text evidence="1">The sequence shown here is derived from an EMBL/GenBank/DDBJ whole genome shotgun (WGS) entry which is preliminary data.</text>
</comment>
<name>A0A6G1DX88_9ORYZ</name>
<proteinExistence type="predicted"/>
<organism evidence="1 2">
    <name type="scientific">Oryza meyeriana var. granulata</name>
    <dbReference type="NCBI Taxonomy" id="110450"/>
    <lineage>
        <taxon>Eukaryota</taxon>
        <taxon>Viridiplantae</taxon>
        <taxon>Streptophyta</taxon>
        <taxon>Embryophyta</taxon>
        <taxon>Tracheophyta</taxon>
        <taxon>Spermatophyta</taxon>
        <taxon>Magnoliopsida</taxon>
        <taxon>Liliopsida</taxon>
        <taxon>Poales</taxon>
        <taxon>Poaceae</taxon>
        <taxon>BOP clade</taxon>
        <taxon>Oryzoideae</taxon>
        <taxon>Oryzeae</taxon>
        <taxon>Oryzinae</taxon>
        <taxon>Oryza</taxon>
        <taxon>Oryza meyeriana</taxon>
    </lineage>
</organism>
<evidence type="ECO:0000313" key="2">
    <source>
        <dbReference type="Proteomes" id="UP000479710"/>
    </source>
</evidence>
<evidence type="ECO:0000313" key="1">
    <source>
        <dbReference type="EMBL" id="KAF0917475.1"/>
    </source>
</evidence>
<accession>A0A6G1DX88</accession>
<dbReference type="AlphaFoldDB" id="A0A6G1DX88"/>
<protein>
    <submittedName>
        <fullName evidence="1">Uncharacterized protein</fullName>
    </submittedName>
</protein>
<keyword evidence="2" id="KW-1185">Reference proteome</keyword>
<sequence length="74" mass="8573">MKRRQCLDEEEGDIELVGISPKKSDKVRVSVTPERSGLLLISIEGRGAASCKRNRHWVRQERGVVIRLVHYFHF</sequence>